<protein>
    <submittedName>
        <fullName evidence="1">Uncharacterized protein</fullName>
    </submittedName>
</protein>
<evidence type="ECO:0000313" key="1">
    <source>
        <dbReference type="EMBL" id="MBC1522470.1"/>
    </source>
</evidence>
<dbReference type="RefSeq" id="WP_185375043.1">
    <property type="nucleotide sequence ID" value="NZ_JAARRM010000007.1"/>
</dbReference>
<evidence type="ECO:0000313" key="2">
    <source>
        <dbReference type="Proteomes" id="UP000559885"/>
    </source>
</evidence>
<dbReference type="AlphaFoldDB" id="A0A841ZU89"/>
<sequence>MKKTKPLKRMLGVSFVALLLGGAVTFAFWHVQADEIEKAGTSEDLITSNKTWVDAKTEIPLTNDIHFVTQKKGTSVKIVGDGDLQIEVVDTQLLKEMADENPDFKGIKKYRLRVEADRVADYLNNERYVFPVEHGYKGLSNYQISAGERKIRSADEAIALTKKNTNWAVETTLPVEYSDDLAEDAVDVLKMNVSSGKLEMDDSFRADYKKVEAHAKMFRYNFTVEKNSLLVFKSEEEVQIDEPIGIEYLMK</sequence>
<reference evidence="1 2" key="1">
    <citation type="submission" date="2020-03" db="EMBL/GenBank/DDBJ databases">
        <title>Soil Listeria distribution.</title>
        <authorList>
            <person name="Liao J."/>
            <person name="Wiedmann M."/>
        </authorList>
    </citation>
    <scope>NUCLEOTIDE SEQUENCE [LARGE SCALE GENOMIC DNA]</scope>
    <source>
        <strain evidence="1 2">FSL L7-1507</strain>
    </source>
</reference>
<dbReference type="EMBL" id="JAARRM010000007">
    <property type="protein sequence ID" value="MBC1522470.1"/>
    <property type="molecule type" value="Genomic_DNA"/>
</dbReference>
<accession>A0A841ZU89</accession>
<gene>
    <name evidence="1" type="ORF">HB912_12510</name>
</gene>
<dbReference type="Proteomes" id="UP000559885">
    <property type="component" value="Unassembled WGS sequence"/>
</dbReference>
<organism evidence="1 2">
    <name type="scientific">Listeria aquatica</name>
    <dbReference type="NCBI Taxonomy" id="1494960"/>
    <lineage>
        <taxon>Bacteria</taxon>
        <taxon>Bacillati</taxon>
        <taxon>Bacillota</taxon>
        <taxon>Bacilli</taxon>
        <taxon>Bacillales</taxon>
        <taxon>Listeriaceae</taxon>
        <taxon>Listeria</taxon>
    </lineage>
</organism>
<comment type="caution">
    <text evidence="1">The sequence shown here is derived from an EMBL/GenBank/DDBJ whole genome shotgun (WGS) entry which is preliminary data.</text>
</comment>
<name>A0A841ZU89_9LIST</name>
<proteinExistence type="predicted"/>